<dbReference type="Proteomes" id="UP001164459">
    <property type="component" value="Chromosome"/>
</dbReference>
<evidence type="ECO:0000313" key="3">
    <source>
        <dbReference type="EMBL" id="WAS96376.1"/>
    </source>
</evidence>
<sequence>MPRTKPLPKIATTDDLVRITGLTSVTMYDWADKGLLPAPEVVSDGSRGIKARWPFEALERARFVMQKRAEMHTLPEIAAMITEKWGPPTEEDKARRADTRAKRGRKKKQEPET</sequence>
<accession>A0ABY7HAX6</accession>
<name>A0ABY7HAX6_9BACT</name>
<dbReference type="RefSeq" id="WP_269038714.1">
    <property type="nucleotide sequence ID" value="NZ_CP114040.1"/>
</dbReference>
<keyword evidence="4" id="KW-1185">Reference proteome</keyword>
<organism evidence="3 4">
    <name type="scientific">Nannocystis punicea</name>
    <dbReference type="NCBI Taxonomy" id="2995304"/>
    <lineage>
        <taxon>Bacteria</taxon>
        <taxon>Pseudomonadati</taxon>
        <taxon>Myxococcota</taxon>
        <taxon>Polyangia</taxon>
        <taxon>Nannocystales</taxon>
        <taxon>Nannocystaceae</taxon>
        <taxon>Nannocystis</taxon>
    </lineage>
</organism>
<evidence type="ECO:0000259" key="2">
    <source>
        <dbReference type="Pfam" id="PF13411"/>
    </source>
</evidence>
<dbReference type="Pfam" id="PF13411">
    <property type="entry name" value="MerR_1"/>
    <property type="match status" value="1"/>
</dbReference>
<gene>
    <name evidence="3" type="ORF">O0S08_09465</name>
</gene>
<feature type="compositionally biased region" description="Basic residues" evidence="1">
    <location>
        <begin position="102"/>
        <end position="113"/>
    </location>
</feature>
<dbReference type="InterPro" id="IPR009061">
    <property type="entry name" value="DNA-bd_dom_put_sf"/>
</dbReference>
<feature type="compositionally biased region" description="Basic and acidic residues" evidence="1">
    <location>
        <begin position="90"/>
        <end position="101"/>
    </location>
</feature>
<reference evidence="3" key="1">
    <citation type="submission" date="2022-11" db="EMBL/GenBank/DDBJ databases">
        <title>Minimal conservation of predation-associated metabolite biosynthetic gene clusters underscores biosynthetic potential of Myxococcota including descriptions for ten novel species: Archangium lansinium sp. nov., Myxococcus landrumus sp. nov., Nannocystis bai.</title>
        <authorList>
            <person name="Ahearne A."/>
            <person name="Stevens C."/>
            <person name="Dowd S."/>
        </authorList>
    </citation>
    <scope>NUCLEOTIDE SEQUENCE</scope>
    <source>
        <strain evidence="3">Fl3</strain>
    </source>
</reference>
<dbReference type="EMBL" id="CP114040">
    <property type="protein sequence ID" value="WAS96376.1"/>
    <property type="molecule type" value="Genomic_DNA"/>
</dbReference>
<dbReference type="SUPFAM" id="SSF46955">
    <property type="entry name" value="Putative DNA-binding domain"/>
    <property type="match status" value="1"/>
</dbReference>
<dbReference type="InterPro" id="IPR000551">
    <property type="entry name" value="MerR-type_HTH_dom"/>
</dbReference>
<feature type="domain" description="HTH merR-type" evidence="2">
    <location>
        <begin position="12"/>
        <end position="82"/>
    </location>
</feature>
<feature type="region of interest" description="Disordered" evidence="1">
    <location>
        <begin position="80"/>
        <end position="113"/>
    </location>
</feature>
<protein>
    <recommendedName>
        <fullName evidence="2">HTH merR-type domain-containing protein</fullName>
    </recommendedName>
</protein>
<evidence type="ECO:0000313" key="4">
    <source>
        <dbReference type="Proteomes" id="UP001164459"/>
    </source>
</evidence>
<evidence type="ECO:0000256" key="1">
    <source>
        <dbReference type="SAM" id="MobiDB-lite"/>
    </source>
</evidence>
<dbReference type="Gene3D" id="1.10.1660.10">
    <property type="match status" value="1"/>
</dbReference>
<proteinExistence type="predicted"/>